<feature type="region of interest" description="Disordered" evidence="1">
    <location>
        <begin position="373"/>
        <end position="403"/>
    </location>
</feature>
<gene>
    <name evidence="2" type="ORF">CPB84DRAFT_1777126</name>
</gene>
<organism evidence="2 3">
    <name type="scientific">Gymnopilus junonius</name>
    <name type="common">Spectacular rustgill mushroom</name>
    <name type="synonym">Gymnopilus spectabilis subsp. junonius</name>
    <dbReference type="NCBI Taxonomy" id="109634"/>
    <lineage>
        <taxon>Eukaryota</taxon>
        <taxon>Fungi</taxon>
        <taxon>Dikarya</taxon>
        <taxon>Basidiomycota</taxon>
        <taxon>Agaricomycotina</taxon>
        <taxon>Agaricomycetes</taxon>
        <taxon>Agaricomycetidae</taxon>
        <taxon>Agaricales</taxon>
        <taxon>Agaricineae</taxon>
        <taxon>Hymenogastraceae</taxon>
        <taxon>Gymnopilus</taxon>
    </lineage>
</organism>
<feature type="compositionally biased region" description="Polar residues" evidence="1">
    <location>
        <begin position="385"/>
        <end position="401"/>
    </location>
</feature>
<evidence type="ECO:0000313" key="3">
    <source>
        <dbReference type="Proteomes" id="UP000724874"/>
    </source>
</evidence>
<evidence type="ECO:0000313" key="2">
    <source>
        <dbReference type="EMBL" id="KAF8901655.1"/>
    </source>
</evidence>
<sequence length="500" mass="55562">MDPSTNSKENSIFQPVIDNPLHYLSSFRPPLTPMKHNKNKGQHLLPRSSLKQSYSKHLQKPYAKVRWSSPISTTREIQGQDTVYDNKSYASIIQSLDALTISASTDQGPLILEEIVQLPSFPQVLQEACYFDINCSSSIEQTGKPYQNQASNIVCLDIDDAFPMKAALSSSLFIPPAAFPKPSKLLPPSVLKMNLKYLAQVILPNSQVPLEPSDIISPLFFFSTPFSSQASPNVSQDTAYFIPSAFCSLQTPPKSLYKNNGSDQRQLIAKSSNSGIKRQAGCADLNTAPSKFIRLNKHTSPKKTKRRLPPEAKNFSNPYILGFYNSNLPNVDAQPVDSHPGNITNNTEALAIAALSLSTNTNEESDMSSLFGDGEAESRGHRQAPMTTKGTISRAQPQQHGQPAVGDLVVLRWTERLECFETLGQIGKMNQKTSEQLYALIQAINSKKTDPYLTPQVLGDSNLAKTLTQFRKKPWERRTRELADEISKSWRQLCRDVEES</sequence>
<dbReference type="OrthoDB" id="3071055at2759"/>
<evidence type="ECO:0008006" key="4">
    <source>
        <dbReference type="Google" id="ProtNLM"/>
    </source>
</evidence>
<name>A0A9P5NNY2_GYMJU</name>
<accession>A0A9P5NNY2</accession>
<dbReference type="AlphaFoldDB" id="A0A9P5NNY2"/>
<dbReference type="EMBL" id="JADNYJ010000040">
    <property type="protein sequence ID" value="KAF8901655.1"/>
    <property type="molecule type" value="Genomic_DNA"/>
</dbReference>
<keyword evidence="3" id="KW-1185">Reference proteome</keyword>
<feature type="region of interest" description="Disordered" evidence="1">
    <location>
        <begin position="28"/>
        <end position="47"/>
    </location>
</feature>
<evidence type="ECO:0000256" key="1">
    <source>
        <dbReference type="SAM" id="MobiDB-lite"/>
    </source>
</evidence>
<proteinExistence type="predicted"/>
<comment type="caution">
    <text evidence="2">The sequence shown here is derived from an EMBL/GenBank/DDBJ whole genome shotgun (WGS) entry which is preliminary data.</text>
</comment>
<dbReference type="Proteomes" id="UP000724874">
    <property type="component" value="Unassembled WGS sequence"/>
</dbReference>
<protein>
    <recommendedName>
        <fullName evidence="4">TFIIS N-terminal domain-containing protein</fullName>
    </recommendedName>
</protein>
<reference evidence="2" key="1">
    <citation type="submission" date="2020-11" db="EMBL/GenBank/DDBJ databases">
        <authorList>
            <consortium name="DOE Joint Genome Institute"/>
            <person name="Ahrendt S."/>
            <person name="Riley R."/>
            <person name="Andreopoulos W."/>
            <person name="LaButti K."/>
            <person name="Pangilinan J."/>
            <person name="Ruiz-duenas F.J."/>
            <person name="Barrasa J.M."/>
            <person name="Sanchez-Garcia M."/>
            <person name="Camarero S."/>
            <person name="Miyauchi S."/>
            <person name="Serrano A."/>
            <person name="Linde D."/>
            <person name="Babiker R."/>
            <person name="Drula E."/>
            <person name="Ayuso-Fernandez I."/>
            <person name="Pacheco R."/>
            <person name="Padilla G."/>
            <person name="Ferreira P."/>
            <person name="Barriuso J."/>
            <person name="Kellner H."/>
            <person name="Castanera R."/>
            <person name="Alfaro M."/>
            <person name="Ramirez L."/>
            <person name="Pisabarro A.G."/>
            <person name="Kuo A."/>
            <person name="Tritt A."/>
            <person name="Lipzen A."/>
            <person name="He G."/>
            <person name="Yan M."/>
            <person name="Ng V."/>
            <person name="Cullen D."/>
            <person name="Martin F."/>
            <person name="Rosso M.-N."/>
            <person name="Henrissat B."/>
            <person name="Hibbett D."/>
            <person name="Martinez A.T."/>
            <person name="Grigoriev I.V."/>
        </authorList>
    </citation>
    <scope>NUCLEOTIDE SEQUENCE</scope>
    <source>
        <strain evidence="2">AH 44721</strain>
    </source>
</reference>